<accession>A0A2A9HBT2</accession>
<keyword evidence="2" id="KW-0378">Hydrolase</keyword>
<sequence length="112" mass="12310">MSLLPSPGTRVIDETDQQLEPPYHLVLLDDDEHTYAYVIRMCAEIFGYGPEKGYAIACVVDSQGRAVLMTGSHDEVRAKQELVHAYGPDPLMPNSRGSMSAIIEPAYQGTGR</sequence>
<comment type="caution">
    <text evidence="2">The sequence shown here is derived from an EMBL/GenBank/DDBJ whole genome shotgun (WGS) entry which is preliminary data.</text>
</comment>
<organism evidence="2 3">
    <name type="scientific">Tepidiforma thermophila (strain KCTC 52669 / CGMCC 1.13589 / G233)</name>
    <dbReference type="NCBI Taxonomy" id="2761530"/>
    <lineage>
        <taxon>Bacteria</taxon>
        <taxon>Bacillati</taxon>
        <taxon>Chloroflexota</taxon>
        <taxon>Tepidiformia</taxon>
        <taxon>Tepidiformales</taxon>
        <taxon>Tepidiformaceae</taxon>
        <taxon>Tepidiforma</taxon>
    </lineage>
</organism>
<dbReference type="InterPro" id="IPR014719">
    <property type="entry name" value="Ribosomal_bL12_C/ClpS-like"/>
</dbReference>
<evidence type="ECO:0000313" key="2">
    <source>
        <dbReference type="EMBL" id="PFG73414.1"/>
    </source>
</evidence>
<keyword evidence="3" id="KW-1185">Reference proteome</keyword>
<dbReference type="RefSeq" id="WP_098502872.1">
    <property type="nucleotide sequence ID" value="NZ_PDJQ01000001.1"/>
</dbReference>
<proteinExistence type="predicted"/>
<evidence type="ECO:0000313" key="3">
    <source>
        <dbReference type="Proteomes" id="UP000223071"/>
    </source>
</evidence>
<dbReference type="Gene3D" id="3.30.1390.10">
    <property type="match status" value="1"/>
</dbReference>
<dbReference type="EMBL" id="PDJQ01000001">
    <property type="protein sequence ID" value="PFG73414.1"/>
    <property type="molecule type" value="Genomic_DNA"/>
</dbReference>
<gene>
    <name evidence="2" type="ORF">A9A59_0610</name>
</gene>
<dbReference type="Pfam" id="PF02617">
    <property type="entry name" value="ClpS"/>
    <property type="match status" value="1"/>
</dbReference>
<dbReference type="SUPFAM" id="SSF54736">
    <property type="entry name" value="ClpS-like"/>
    <property type="match status" value="1"/>
</dbReference>
<dbReference type="InterPro" id="IPR003769">
    <property type="entry name" value="ClpS_core"/>
</dbReference>
<evidence type="ECO:0000259" key="1">
    <source>
        <dbReference type="Pfam" id="PF02617"/>
    </source>
</evidence>
<dbReference type="AlphaFoldDB" id="A0A2A9HBT2"/>
<dbReference type="GO" id="GO:0008233">
    <property type="term" value="F:peptidase activity"/>
    <property type="evidence" value="ECO:0007669"/>
    <property type="project" value="UniProtKB-KW"/>
</dbReference>
<dbReference type="Proteomes" id="UP000223071">
    <property type="component" value="Unassembled WGS sequence"/>
</dbReference>
<reference evidence="2 3" key="1">
    <citation type="submission" date="2017-09" db="EMBL/GenBank/DDBJ databases">
        <title>Sequencing the genomes of two abundant thermophiles in Great Basin hot springs: Thermocrinis jamiesonii and novel Chloroflexi Thermoflexus hugenholtzii.</title>
        <authorList>
            <person name="Hedlund B."/>
        </authorList>
    </citation>
    <scope>NUCLEOTIDE SEQUENCE [LARGE SCALE GENOMIC DNA]</scope>
    <source>
        <strain evidence="2 3">G233</strain>
    </source>
</reference>
<protein>
    <submittedName>
        <fullName evidence="2">ATP-dependent Clp protease adaptor protein ClpS</fullName>
    </submittedName>
</protein>
<name>A0A2A9HBT2_TEPT2</name>
<keyword evidence="2" id="KW-0645">Protease</keyword>
<feature type="domain" description="Adaptor protein ClpS core" evidence="1">
    <location>
        <begin position="20"/>
        <end position="86"/>
    </location>
</feature>
<dbReference type="GO" id="GO:0030163">
    <property type="term" value="P:protein catabolic process"/>
    <property type="evidence" value="ECO:0007669"/>
    <property type="project" value="InterPro"/>
</dbReference>
<dbReference type="GO" id="GO:0006508">
    <property type="term" value="P:proteolysis"/>
    <property type="evidence" value="ECO:0007669"/>
    <property type="project" value="UniProtKB-KW"/>
</dbReference>